<feature type="region of interest" description="Disordered" evidence="1">
    <location>
        <begin position="318"/>
        <end position="368"/>
    </location>
</feature>
<accession>A0A3S4ZSQ0</accession>
<evidence type="ECO:0000313" key="2">
    <source>
        <dbReference type="EMBL" id="VEL18818.1"/>
    </source>
</evidence>
<feature type="region of interest" description="Disordered" evidence="1">
    <location>
        <begin position="189"/>
        <end position="210"/>
    </location>
</feature>
<feature type="compositionally biased region" description="Basic residues" evidence="1">
    <location>
        <begin position="352"/>
        <end position="361"/>
    </location>
</feature>
<keyword evidence="3" id="KW-1185">Reference proteome</keyword>
<evidence type="ECO:0000313" key="3">
    <source>
        <dbReference type="Proteomes" id="UP000784294"/>
    </source>
</evidence>
<proteinExistence type="predicted"/>
<feature type="region of interest" description="Disordered" evidence="1">
    <location>
        <begin position="128"/>
        <end position="152"/>
    </location>
</feature>
<protein>
    <submittedName>
        <fullName evidence="2">Uncharacterized protein</fullName>
    </submittedName>
</protein>
<feature type="compositionally biased region" description="Low complexity" evidence="1">
    <location>
        <begin position="336"/>
        <end position="351"/>
    </location>
</feature>
<reference evidence="2" key="1">
    <citation type="submission" date="2018-11" db="EMBL/GenBank/DDBJ databases">
        <authorList>
            <consortium name="Pathogen Informatics"/>
        </authorList>
    </citation>
    <scope>NUCLEOTIDE SEQUENCE</scope>
</reference>
<dbReference type="Proteomes" id="UP000784294">
    <property type="component" value="Unassembled WGS sequence"/>
</dbReference>
<sequence>MLLVHGAPPSMLLRRPFCESRSGRSRGDGPRAAEANCGPISMSVIDSNGFIAAGPCLNSPHHQRSFSHQHCHHHHHHHNNNNNNNPNYHHQFTHHNHHLPSQQSHQYFQFPGQQHVYSGAHRQSNSQTSCCMHVGQSRKTLSPSSGYRGGQLSGYQKRQLRLPVFYQPASRAPSSLPLFPSLFLPLPPAPASPPPPSPPPPPSVSPSGVTARRVQTAYLRPPFQPRCPSAGATVHRFPSPSLPRGGVDAALSSGGLACKPCLSQGNLTCLTPSPGVTGPSTPRPVNRLDRSMGQLSLSFVSTASQPLLMLTKPADPPRGFSILAGGRGSQGSLLGHQQHQQHQPTQQLQQKHQQHQKHHHQQQQQQHLQLFHSPAEWAPMTVSPQDSLSSVGPDLMAYWPNESLGHYVDPIQAPYFRASQQHVQYHNSQLQPMRYCNNPPQAQIHTQLQTPDHQQTHHYADSQTIGKLHQLTHHQSKPIGRLQQQPTDHFNQLCHAQCRPIQPLSELAEMAGMNGEAVLSTLRRTVERTQSAPNQSSLMLVGQVRRALCSSPLLSKLACVCTFGLCRLAPS</sequence>
<dbReference type="EMBL" id="CAAALY010038854">
    <property type="protein sequence ID" value="VEL18818.1"/>
    <property type="molecule type" value="Genomic_DNA"/>
</dbReference>
<organism evidence="2 3">
    <name type="scientific">Protopolystoma xenopodis</name>
    <dbReference type="NCBI Taxonomy" id="117903"/>
    <lineage>
        <taxon>Eukaryota</taxon>
        <taxon>Metazoa</taxon>
        <taxon>Spiralia</taxon>
        <taxon>Lophotrochozoa</taxon>
        <taxon>Platyhelminthes</taxon>
        <taxon>Monogenea</taxon>
        <taxon>Polyopisthocotylea</taxon>
        <taxon>Polystomatidea</taxon>
        <taxon>Polystomatidae</taxon>
        <taxon>Protopolystoma</taxon>
    </lineage>
</organism>
<evidence type="ECO:0000256" key="1">
    <source>
        <dbReference type="SAM" id="MobiDB-lite"/>
    </source>
</evidence>
<feature type="compositionally biased region" description="Pro residues" evidence="1">
    <location>
        <begin position="189"/>
        <end position="204"/>
    </location>
</feature>
<gene>
    <name evidence="2" type="ORF">PXEA_LOCUS12258</name>
</gene>
<name>A0A3S4ZSQ0_9PLAT</name>
<comment type="caution">
    <text evidence="2">The sequence shown here is derived from an EMBL/GenBank/DDBJ whole genome shotgun (WGS) entry which is preliminary data.</text>
</comment>
<feature type="compositionally biased region" description="Basic residues" evidence="1">
    <location>
        <begin position="62"/>
        <end position="79"/>
    </location>
</feature>
<feature type="compositionally biased region" description="Low complexity" evidence="1">
    <location>
        <begin position="80"/>
        <end position="90"/>
    </location>
</feature>
<feature type="region of interest" description="Disordered" evidence="1">
    <location>
        <begin position="62"/>
        <end position="101"/>
    </location>
</feature>
<dbReference type="AlphaFoldDB" id="A0A3S4ZSQ0"/>